<dbReference type="PROSITE" id="PS50082">
    <property type="entry name" value="WD_REPEATS_2"/>
    <property type="match status" value="2"/>
</dbReference>
<dbReference type="NCBIfam" id="TIGR01031">
    <property type="entry name" value="rpmF_bact"/>
    <property type="match status" value="1"/>
</dbReference>
<evidence type="ECO:0000313" key="7">
    <source>
        <dbReference type="EMBL" id="KAK3904882.1"/>
    </source>
</evidence>
<dbReference type="PANTHER" id="PTHR44090">
    <property type="entry name" value="WD REPEAT-CONTAINING PROTEIN 61"/>
    <property type="match status" value="1"/>
</dbReference>
<gene>
    <name evidence="7" type="ORF">C8A05DRAFT_31297</name>
</gene>
<evidence type="ECO:0000256" key="5">
    <source>
        <dbReference type="ARBA" id="ARBA00023274"/>
    </source>
</evidence>
<dbReference type="Pfam" id="PF01783">
    <property type="entry name" value="Ribosomal_L32p"/>
    <property type="match status" value="1"/>
</dbReference>
<keyword evidence="2 6" id="KW-0853">WD repeat</keyword>
<evidence type="ECO:0000313" key="8">
    <source>
        <dbReference type="Proteomes" id="UP001303889"/>
    </source>
</evidence>
<evidence type="ECO:0000256" key="3">
    <source>
        <dbReference type="ARBA" id="ARBA00022737"/>
    </source>
</evidence>
<sequence length="465" mass="49229">MAALAAPSLRLAASGSFLPRLISPGLFSTARIQLAVRQFSLPLLPSLTLAVPVGVQLGLPSLPSILEGIWESILRAVPKKKTSHMKKRHRQMAGKALKDVTNLCKCPACGELKRMHRLCPTCAEKLRELMNKDIKEGDSKQYLTAHTVDEAHPAEIFSLAPTSTSLLSSSGSSALRVHSTADPSFPLQQTIADAHKLGCHHVCTARGGTGTVAASVGFGGDIKIWRVGDAGEWALDWHVPAAKTAGGDVWAVALSADEGFLACTTSDGRIHVWDLAAREKIQTYETGARGGGSFAMAVDLSRDGRLTASGHESGGVYVFNNDAGRMVYSLSGLTKPVRAVAFSPGCKRLAAAGNAGVIALYDMDHGEHVGNLTTPSSRPAWITALDWNDTGEYLLTGSLDGKVKVWDVARGVCVATHSETDTALWSVRWLPKTDKAAAPGAGKSEMFCAAGASRSITFYREATGS</sequence>
<dbReference type="SUPFAM" id="SSF50978">
    <property type="entry name" value="WD40 repeat-like"/>
    <property type="match status" value="1"/>
</dbReference>
<evidence type="ECO:0000256" key="4">
    <source>
        <dbReference type="ARBA" id="ARBA00022980"/>
    </source>
</evidence>
<reference evidence="7" key="2">
    <citation type="submission" date="2023-05" db="EMBL/GenBank/DDBJ databases">
        <authorList>
            <consortium name="Lawrence Berkeley National Laboratory"/>
            <person name="Steindorff A."/>
            <person name="Hensen N."/>
            <person name="Bonometti L."/>
            <person name="Westerberg I."/>
            <person name="Brannstrom I.O."/>
            <person name="Guillou S."/>
            <person name="Cros-Aarteil S."/>
            <person name="Calhoun S."/>
            <person name="Haridas S."/>
            <person name="Kuo A."/>
            <person name="Mondo S."/>
            <person name="Pangilinan J."/>
            <person name="Riley R."/>
            <person name="Labutti K."/>
            <person name="Andreopoulos B."/>
            <person name="Lipzen A."/>
            <person name="Chen C."/>
            <person name="Yanf M."/>
            <person name="Daum C."/>
            <person name="Ng V."/>
            <person name="Clum A."/>
            <person name="Ohm R."/>
            <person name="Martin F."/>
            <person name="Silar P."/>
            <person name="Natvig D."/>
            <person name="Lalanne C."/>
            <person name="Gautier V."/>
            <person name="Ament-Velasquez S.L."/>
            <person name="Kruys A."/>
            <person name="Hutchinson M.I."/>
            <person name="Powell A.J."/>
            <person name="Barry K."/>
            <person name="Miller A.N."/>
            <person name="Grigoriev I.V."/>
            <person name="Debuchy R."/>
            <person name="Gladieux P."/>
            <person name="Thoren M.H."/>
            <person name="Johannesson H."/>
        </authorList>
    </citation>
    <scope>NUCLEOTIDE SEQUENCE</scope>
    <source>
        <strain evidence="7">CBS 103.79</strain>
    </source>
</reference>
<dbReference type="GO" id="GO:0015934">
    <property type="term" value="C:large ribosomal subunit"/>
    <property type="evidence" value="ECO:0007669"/>
    <property type="project" value="InterPro"/>
</dbReference>
<reference evidence="7" key="1">
    <citation type="journal article" date="2023" name="Mol. Phylogenet. Evol.">
        <title>Genome-scale phylogeny and comparative genomics of the fungal order Sordariales.</title>
        <authorList>
            <person name="Hensen N."/>
            <person name="Bonometti L."/>
            <person name="Westerberg I."/>
            <person name="Brannstrom I.O."/>
            <person name="Guillou S."/>
            <person name="Cros-Aarteil S."/>
            <person name="Calhoun S."/>
            <person name="Haridas S."/>
            <person name="Kuo A."/>
            <person name="Mondo S."/>
            <person name="Pangilinan J."/>
            <person name="Riley R."/>
            <person name="LaButti K."/>
            <person name="Andreopoulos B."/>
            <person name="Lipzen A."/>
            <person name="Chen C."/>
            <person name="Yan M."/>
            <person name="Daum C."/>
            <person name="Ng V."/>
            <person name="Clum A."/>
            <person name="Steindorff A."/>
            <person name="Ohm R.A."/>
            <person name="Martin F."/>
            <person name="Silar P."/>
            <person name="Natvig D.O."/>
            <person name="Lalanne C."/>
            <person name="Gautier V."/>
            <person name="Ament-Velasquez S.L."/>
            <person name="Kruys A."/>
            <person name="Hutchinson M.I."/>
            <person name="Powell A.J."/>
            <person name="Barry K."/>
            <person name="Miller A.N."/>
            <person name="Grigoriev I.V."/>
            <person name="Debuchy R."/>
            <person name="Gladieux P."/>
            <person name="Hiltunen Thoren M."/>
            <person name="Johannesson H."/>
        </authorList>
    </citation>
    <scope>NUCLEOTIDE SEQUENCE</scope>
    <source>
        <strain evidence="7">CBS 103.79</strain>
    </source>
</reference>
<dbReference type="Pfam" id="PF00400">
    <property type="entry name" value="WD40"/>
    <property type="match status" value="3"/>
</dbReference>
<dbReference type="GO" id="GO:0005634">
    <property type="term" value="C:nucleus"/>
    <property type="evidence" value="ECO:0007669"/>
    <property type="project" value="TreeGrafter"/>
</dbReference>
<comment type="caution">
    <text evidence="7">The sequence shown here is derived from an EMBL/GenBank/DDBJ whole genome shotgun (WGS) entry which is preliminary data.</text>
</comment>
<evidence type="ECO:0000256" key="6">
    <source>
        <dbReference type="PROSITE-ProRule" id="PRU00221"/>
    </source>
</evidence>
<dbReference type="GO" id="GO:0006412">
    <property type="term" value="P:translation"/>
    <property type="evidence" value="ECO:0007669"/>
    <property type="project" value="InterPro"/>
</dbReference>
<dbReference type="EMBL" id="MU855379">
    <property type="protein sequence ID" value="KAK3904882.1"/>
    <property type="molecule type" value="Genomic_DNA"/>
</dbReference>
<keyword evidence="5" id="KW-0687">Ribonucleoprotein</keyword>
<feature type="repeat" description="WD" evidence="6">
    <location>
        <begin position="249"/>
        <end position="283"/>
    </location>
</feature>
<dbReference type="InterPro" id="IPR036322">
    <property type="entry name" value="WD40_repeat_dom_sf"/>
</dbReference>
<keyword evidence="3" id="KW-0677">Repeat</keyword>
<dbReference type="InterPro" id="IPR019775">
    <property type="entry name" value="WD40_repeat_CS"/>
</dbReference>
<dbReference type="InterPro" id="IPR001680">
    <property type="entry name" value="WD40_rpt"/>
</dbReference>
<proteinExistence type="inferred from homology"/>
<dbReference type="PANTHER" id="PTHR44090:SF1">
    <property type="entry name" value="SUPERKILLER COMPLEX PROTEIN 8"/>
    <property type="match status" value="1"/>
</dbReference>
<protein>
    <submittedName>
        <fullName evidence="7">Meiotic recombination protein rec14</fullName>
    </submittedName>
</protein>
<dbReference type="PROSITE" id="PS50294">
    <property type="entry name" value="WD_REPEATS_REGION"/>
    <property type="match status" value="1"/>
</dbReference>
<keyword evidence="8" id="KW-1185">Reference proteome</keyword>
<dbReference type="AlphaFoldDB" id="A0AAN6MPV5"/>
<dbReference type="PROSITE" id="PS00678">
    <property type="entry name" value="WD_REPEATS_1"/>
    <property type="match status" value="1"/>
</dbReference>
<dbReference type="SMART" id="SM00320">
    <property type="entry name" value="WD40"/>
    <property type="match status" value="7"/>
</dbReference>
<dbReference type="Proteomes" id="UP001303889">
    <property type="component" value="Unassembled WGS sequence"/>
</dbReference>
<evidence type="ECO:0000256" key="2">
    <source>
        <dbReference type="ARBA" id="ARBA00022574"/>
    </source>
</evidence>
<dbReference type="HAMAP" id="MF_00340">
    <property type="entry name" value="Ribosomal_bL32"/>
    <property type="match status" value="1"/>
</dbReference>
<organism evidence="7 8">
    <name type="scientific">Staphylotrichum tortipilum</name>
    <dbReference type="NCBI Taxonomy" id="2831512"/>
    <lineage>
        <taxon>Eukaryota</taxon>
        <taxon>Fungi</taxon>
        <taxon>Dikarya</taxon>
        <taxon>Ascomycota</taxon>
        <taxon>Pezizomycotina</taxon>
        <taxon>Sordariomycetes</taxon>
        <taxon>Sordariomycetidae</taxon>
        <taxon>Sordariales</taxon>
        <taxon>Chaetomiaceae</taxon>
        <taxon>Staphylotrichum</taxon>
    </lineage>
</organism>
<dbReference type="InterPro" id="IPR051510">
    <property type="entry name" value="SKI8"/>
</dbReference>
<name>A0AAN6MPV5_9PEZI</name>
<feature type="repeat" description="WD" evidence="6">
    <location>
        <begin position="375"/>
        <end position="416"/>
    </location>
</feature>
<comment type="similarity">
    <text evidence="1">Belongs to the bacterial ribosomal protein bL32 family.</text>
</comment>
<accession>A0AAN6MPV5</accession>
<dbReference type="SUPFAM" id="SSF57829">
    <property type="entry name" value="Zn-binding ribosomal proteins"/>
    <property type="match status" value="1"/>
</dbReference>
<dbReference type="Gene3D" id="2.130.10.10">
    <property type="entry name" value="YVTN repeat-like/Quinoprotein amine dehydrogenase"/>
    <property type="match status" value="1"/>
</dbReference>
<keyword evidence="4" id="KW-0689">Ribosomal protein</keyword>
<dbReference type="GO" id="GO:0003735">
    <property type="term" value="F:structural constituent of ribosome"/>
    <property type="evidence" value="ECO:0007669"/>
    <property type="project" value="InterPro"/>
</dbReference>
<dbReference type="InterPro" id="IPR015943">
    <property type="entry name" value="WD40/YVTN_repeat-like_dom_sf"/>
</dbReference>
<dbReference type="InterPro" id="IPR011332">
    <property type="entry name" value="Ribosomal_zn-bd"/>
</dbReference>
<evidence type="ECO:0000256" key="1">
    <source>
        <dbReference type="ARBA" id="ARBA00008560"/>
    </source>
</evidence>
<dbReference type="InterPro" id="IPR002677">
    <property type="entry name" value="Ribosomal_bL32"/>
</dbReference>